<protein>
    <recommendedName>
        <fullName evidence="5">DUF4445 domain-containing protein</fullName>
    </recommendedName>
</protein>
<dbReference type="Pfam" id="PF14574">
    <property type="entry name" value="RACo_C_ter"/>
    <property type="match status" value="1"/>
</dbReference>
<dbReference type="InterPro" id="IPR042259">
    <property type="entry name" value="Raco-like_middle_sf"/>
</dbReference>
<comment type="caution">
    <text evidence="3">The sequence shown here is derived from an EMBL/GenBank/DDBJ whole genome shotgun (WGS) entry which is preliminary data.</text>
</comment>
<feature type="domain" description="RACo-like middle region" evidence="2">
    <location>
        <begin position="5"/>
        <end position="164"/>
    </location>
</feature>
<dbReference type="PANTHER" id="PTHR42895">
    <property type="entry name" value="IRON-SULFUR CLUSTER-BINDING PROTEIN-RELATED"/>
    <property type="match status" value="1"/>
</dbReference>
<reference evidence="3 4" key="1">
    <citation type="submission" date="2017-09" db="EMBL/GenBank/DDBJ databases">
        <title>Depth-based differentiation of microbial function through sediment-hosted aquifers and enrichment of novel symbionts in the deep terrestrial subsurface.</title>
        <authorList>
            <person name="Probst A.J."/>
            <person name="Ladd B."/>
            <person name="Jarett J.K."/>
            <person name="Geller-Mcgrath D.E."/>
            <person name="Sieber C.M."/>
            <person name="Emerson J.B."/>
            <person name="Anantharaman K."/>
            <person name="Thomas B.C."/>
            <person name="Malmstrom R."/>
            <person name="Stieglmeier M."/>
            <person name="Klingl A."/>
            <person name="Woyke T."/>
            <person name="Ryan C.M."/>
            <person name="Banfield J.F."/>
        </authorList>
    </citation>
    <scope>NUCLEOTIDE SEQUENCE [LARGE SCALE GENOMIC DNA]</scope>
    <source>
        <strain evidence="3">CG07_land_8_20_14_0_80_42_15</strain>
    </source>
</reference>
<evidence type="ECO:0000313" key="4">
    <source>
        <dbReference type="Proteomes" id="UP000230052"/>
    </source>
</evidence>
<dbReference type="Pfam" id="PF17651">
    <property type="entry name" value="Raco_middle"/>
    <property type="match status" value="1"/>
</dbReference>
<dbReference type="Gene3D" id="3.30.420.480">
    <property type="entry name" value="Domain of unknown function (DUF4445)"/>
    <property type="match status" value="1"/>
</dbReference>
<dbReference type="AlphaFoldDB" id="A0A2J0L6T1"/>
<dbReference type="PANTHER" id="PTHR42895:SF1">
    <property type="entry name" value="IRON-SULFUR CLUSTER PROTEIN"/>
    <property type="match status" value="1"/>
</dbReference>
<dbReference type="SUPFAM" id="SSF53067">
    <property type="entry name" value="Actin-like ATPase domain"/>
    <property type="match status" value="1"/>
</dbReference>
<dbReference type="InterPro" id="IPR027980">
    <property type="entry name" value="RACo_C"/>
</dbReference>
<dbReference type="InterPro" id="IPR043129">
    <property type="entry name" value="ATPase_NBD"/>
</dbReference>
<gene>
    <name evidence="3" type="ORF">COS99_01135</name>
</gene>
<accession>A0A2J0L6T1</accession>
<evidence type="ECO:0008006" key="5">
    <source>
        <dbReference type="Google" id="ProtNLM"/>
    </source>
</evidence>
<name>A0A2J0L6T1_9BACT</name>
<sequence>MANLAAALDIGTTNIGGALIDLDKKRVISSLDVPNEQIAYGDDIISRLKFAGAKDGIRELNKKVLNSINNIIDSLIKKSKADKGDLVRILAVGNTAMYHLTLLFPVETLATAPYEAFESKLIKKEASGLGLKKFSKTEFIFLPNIGGFVGSDALGVIIATNMHKNGPVKLAIDLGTNGEIILGNKDKILVTSTAAGPAFEGWHISCGMRPAPGAIIHFDIKNSKTSVKTIGNLLPKGIAGSGLIKIIGKLVENGRIDKTGRLTPDVFTVYEKGKRKIYLNQKDIREVQLAKSAIFTAITFLKINYDLDYQNLYETIVTGRFGGALDAKDLLRIAAVPREAGGKKFNFIENLALKGASILLAENRIEEIESILKITKHVELQKEKAFQEEFAKGLAF</sequence>
<evidence type="ECO:0000313" key="3">
    <source>
        <dbReference type="EMBL" id="PIU42237.1"/>
    </source>
</evidence>
<evidence type="ECO:0000259" key="2">
    <source>
        <dbReference type="Pfam" id="PF17651"/>
    </source>
</evidence>
<organism evidence="3 4">
    <name type="scientific">Candidatus Aquitaenariimonas noxiae</name>
    <dbReference type="NCBI Taxonomy" id="1974741"/>
    <lineage>
        <taxon>Bacteria</taxon>
        <taxon>Pseudomonadati</taxon>
        <taxon>Candidatus Omnitrophota</taxon>
        <taxon>Candidatus Aquitaenariimonas</taxon>
    </lineage>
</organism>
<evidence type="ECO:0000259" key="1">
    <source>
        <dbReference type="Pfam" id="PF14574"/>
    </source>
</evidence>
<proteinExistence type="predicted"/>
<dbReference type="InterPro" id="IPR041414">
    <property type="entry name" value="Raco-like_middle"/>
</dbReference>
<dbReference type="Proteomes" id="UP000230052">
    <property type="component" value="Unassembled WGS sequence"/>
</dbReference>
<dbReference type="EMBL" id="PEWV01000013">
    <property type="protein sequence ID" value="PIU42237.1"/>
    <property type="molecule type" value="Genomic_DNA"/>
</dbReference>
<feature type="domain" description="RACo C-terminal" evidence="1">
    <location>
        <begin position="169"/>
        <end position="395"/>
    </location>
</feature>
<dbReference type="InterPro" id="IPR052911">
    <property type="entry name" value="Corrinoid_activation_enz"/>
</dbReference>